<evidence type="ECO:0000259" key="2">
    <source>
        <dbReference type="PROSITE" id="PS50213"/>
    </source>
</evidence>
<reference evidence="4" key="1">
    <citation type="submission" date="2016-10" db="EMBL/GenBank/DDBJ databases">
        <authorList>
            <person name="Varghese N."/>
            <person name="Submissions S."/>
        </authorList>
    </citation>
    <scope>NUCLEOTIDE SEQUENCE [LARGE SCALE GENOMIC DNA]</scope>
    <source>
        <strain evidence="4">DSM 24729</strain>
    </source>
</reference>
<sequence length="535" mass="55782">MNKFKTISIVLSMLALVGLNSCDNDEVDSPGAAIVGPGSVYTRISASGSATSLEAALIAATGDLPATLEGTGPFTVFAPTDAAFTALAVSLGYETTEEITATEDLLANIDKDLLSQILSYHVVSGNLEASSFTDGATLTTVLGDDLSVIVTADGDVQLLDATKLSQTNPVSTVTQANNYADNGIVHLIDKVLLPQAAIDALSFDTRPTLLEWAKGTEDLSILASAIDKAGLSDAIAALDTARVLAPNNQAFGDLFDALGDDYSSVDDFDNEVEIELLSNILLFHVLPPANESTDLVVGPAATLLTDNLIDVIADGAGFAFGDATATNASVITADIDARNGVVDIIDKVLLPQAALDFLAVLSSDDLATTVINAPQLSILEEALIATDLVGAFTDAMNVQDTTATNFTYFRPATVFAPTDAAFADLFDALGADYTGIASFDTDEEIELLSDILLYHVLTGKVMSTDLAAGMATTVSERDIEIISVLGTENFVIGDETNDVNANITTADIIARNGVAHIIDKVLLPKSAIDFISAME</sequence>
<dbReference type="RefSeq" id="WP_083332232.1">
    <property type="nucleotide sequence ID" value="NZ_FNBD01000005.1"/>
</dbReference>
<feature type="domain" description="FAS1" evidence="2">
    <location>
        <begin position="206"/>
        <end position="349"/>
    </location>
</feature>
<dbReference type="PANTHER" id="PTHR10900">
    <property type="entry name" value="PERIOSTIN-RELATED"/>
    <property type="match status" value="1"/>
</dbReference>
<evidence type="ECO:0000256" key="1">
    <source>
        <dbReference type="SAM" id="SignalP"/>
    </source>
</evidence>
<dbReference type="InterPro" id="IPR000782">
    <property type="entry name" value="FAS1_domain"/>
</dbReference>
<dbReference type="eggNOG" id="COG2335">
    <property type="taxonomic scope" value="Bacteria"/>
</dbReference>
<feature type="chain" id="PRO_5010186832" evidence="1">
    <location>
        <begin position="24"/>
        <end position="535"/>
    </location>
</feature>
<feature type="signal peptide" evidence="1">
    <location>
        <begin position="1"/>
        <end position="23"/>
    </location>
</feature>
<dbReference type="AlphaFoldDB" id="A0A1G7GX27"/>
<organism evidence="3 4">
    <name type="scientific">Cellulophaga baltica</name>
    <dbReference type="NCBI Taxonomy" id="76594"/>
    <lineage>
        <taxon>Bacteria</taxon>
        <taxon>Pseudomonadati</taxon>
        <taxon>Bacteroidota</taxon>
        <taxon>Flavobacteriia</taxon>
        <taxon>Flavobacteriales</taxon>
        <taxon>Flavobacteriaceae</taxon>
        <taxon>Cellulophaga</taxon>
    </lineage>
</organism>
<evidence type="ECO:0000313" key="3">
    <source>
        <dbReference type="EMBL" id="SDE92722.1"/>
    </source>
</evidence>
<dbReference type="SUPFAM" id="SSF82153">
    <property type="entry name" value="FAS1 domain"/>
    <property type="match status" value="3"/>
</dbReference>
<proteinExistence type="predicted"/>
<dbReference type="Gene3D" id="2.30.180.10">
    <property type="entry name" value="FAS1 domain"/>
    <property type="match status" value="3"/>
</dbReference>
<feature type="domain" description="FAS1" evidence="2">
    <location>
        <begin position="37"/>
        <end position="192"/>
    </location>
</feature>
<dbReference type="Pfam" id="PF02469">
    <property type="entry name" value="Fasciclin"/>
    <property type="match status" value="3"/>
</dbReference>
<dbReference type="PANTHER" id="PTHR10900:SF77">
    <property type="entry name" value="FI19380P1"/>
    <property type="match status" value="1"/>
</dbReference>
<name>A0A1G7GX27_9FLAO</name>
<evidence type="ECO:0000313" key="4">
    <source>
        <dbReference type="Proteomes" id="UP000182114"/>
    </source>
</evidence>
<protein>
    <submittedName>
        <fullName evidence="3">Uncaracterized surface protein containing fasciclin (FAS1) repeats</fullName>
    </submittedName>
</protein>
<dbReference type="EMBL" id="FNBD01000005">
    <property type="protein sequence ID" value="SDE92722.1"/>
    <property type="molecule type" value="Genomic_DNA"/>
</dbReference>
<dbReference type="Proteomes" id="UP000182114">
    <property type="component" value="Unassembled WGS sequence"/>
</dbReference>
<gene>
    <name evidence="3" type="ORF">SAMN04487992_105118</name>
</gene>
<dbReference type="InterPro" id="IPR036378">
    <property type="entry name" value="FAS1_dom_sf"/>
</dbReference>
<dbReference type="PROSITE" id="PS50213">
    <property type="entry name" value="FAS1"/>
    <property type="match status" value="3"/>
</dbReference>
<feature type="domain" description="FAS1" evidence="2">
    <location>
        <begin position="363"/>
        <end position="522"/>
    </location>
</feature>
<dbReference type="SMART" id="SM00554">
    <property type="entry name" value="FAS1"/>
    <property type="match status" value="3"/>
</dbReference>
<keyword evidence="4" id="KW-1185">Reference proteome</keyword>
<dbReference type="GO" id="GO:0005615">
    <property type="term" value="C:extracellular space"/>
    <property type="evidence" value="ECO:0007669"/>
    <property type="project" value="TreeGrafter"/>
</dbReference>
<keyword evidence="1" id="KW-0732">Signal</keyword>
<dbReference type="InterPro" id="IPR050904">
    <property type="entry name" value="Adhesion/Biosynth-related"/>
</dbReference>
<accession>A0A1G7GX27</accession>